<sequence>MKLHILFYITIVFFVVPGYSDNFKYLHTREHHAIDSSGLHKTCKTTKFNPCKNKSQCYYTNMTSEYFCKCDKCYSGQFCQNKVCNSINQKDTMKLSGLTFSDFVYLSIVGITFFLSIICSSIFSWKNDQYDKKIEHGHVIDASSSVLTNDNSIMQDIASSMNLEERKKNIELEDFIINNEFINKPYTDENNNLNARNNLWDDLKAKLKNLNNEKNNK</sequence>
<evidence type="ECO:0000259" key="4">
    <source>
        <dbReference type="PROSITE" id="PS50026"/>
    </source>
</evidence>
<dbReference type="InterPro" id="IPR000742">
    <property type="entry name" value="EGF"/>
</dbReference>
<feature type="disulfide bond" evidence="1">
    <location>
        <begin position="51"/>
        <end position="68"/>
    </location>
</feature>
<dbReference type="Proteomes" id="UP000035680">
    <property type="component" value="Unassembled WGS sequence"/>
</dbReference>
<organism evidence="5 6">
    <name type="scientific">Strongyloides venezuelensis</name>
    <name type="common">Threadworm</name>
    <dbReference type="NCBI Taxonomy" id="75913"/>
    <lineage>
        <taxon>Eukaryota</taxon>
        <taxon>Metazoa</taxon>
        <taxon>Ecdysozoa</taxon>
        <taxon>Nematoda</taxon>
        <taxon>Chromadorea</taxon>
        <taxon>Rhabditida</taxon>
        <taxon>Tylenchina</taxon>
        <taxon>Panagrolaimomorpha</taxon>
        <taxon>Strongyloidoidea</taxon>
        <taxon>Strongyloididae</taxon>
        <taxon>Strongyloides</taxon>
    </lineage>
</organism>
<reference evidence="5" key="1">
    <citation type="submission" date="2014-07" db="EMBL/GenBank/DDBJ databases">
        <authorList>
            <person name="Martin A.A"/>
            <person name="De Silva N."/>
        </authorList>
    </citation>
    <scope>NUCLEOTIDE SEQUENCE</scope>
</reference>
<dbReference type="WBParaSite" id="SVE_0436500.1">
    <property type="protein sequence ID" value="SVE_0436500.1"/>
    <property type="gene ID" value="SVE_0436500"/>
</dbReference>
<keyword evidence="1" id="KW-0245">EGF-like domain</keyword>
<keyword evidence="3" id="KW-0732">Signal</keyword>
<feature type="disulfide bond" evidence="1">
    <location>
        <begin position="70"/>
        <end position="79"/>
    </location>
</feature>
<evidence type="ECO:0000313" key="6">
    <source>
        <dbReference type="WBParaSite" id="SVE_0436500.1"/>
    </source>
</evidence>
<keyword evidence="2" id="KW-0812">Transmembrane</keyword>
<dbReference type="PROSITE" id="PS00022">
    <property type="entry name" value="EGF_1"/>
    <property type="match status" value="1"/>
</dbReference>
<evidence type="ECO:0000256" key="1">
    <source>
        <dbReference type="PROSITE-ProRule" id="PRU00076"/>
    </source>
</evidence>
<feature type="domain" description="EGF-like" evidence="4">
    <location>
        <begin position="39"/>
        <end position="80"/>
    </location>
</feature>
<evidence type="ECO:0000256" key="3">
    <source>
        <dbReference type="SAM" id="SignalP"/>
    </source>
</evidence>
<keyword evidence="2" id="KW-0472">Membrane</keyword>
<feature type="signal peptide" evidence="3">
    <location>
        <begin position="1"/>
        <end position="20"/>
    </location>
</feature>
<keyword evidence="1" id="KW-1015">Disulfide bond</keyword>
<keyword evidence="2" id="KW-1133">Transmembrane helix</keyword>
<feature type="chain" id="PRO_5005329497" evidence="3">
    <location>
        <begin position="21"/>
        <end position="217"/>
    </location>
</feature>
<dbReference type="AlphaFoldDB" id="A0A0K0F6C1"/>
<reference evidence="6" key="2">
    <citation type="submission" date="2015-08" db="UniProtKB">
        <authorList>
            <consortium name="WormBaseParasite"/>
        </authorList>
    </citation>
    <scope>IDENTIFICATION</scope>
</reference>
<evidence type="ECO:0000256" key="2">
    <source>
        <dbReference type="SAM" id="Phobius"/>
    </source>
</evidence>
<dbReference type="SUPFAM" id="SSF57196">
    <property type="entry name" value="EGF/Laminin"/>
    <property type="match status" value="1"/>
</dbReference>
<name>A0A0K0F6C1_STRVS</name>
<protein>
    <submittedName>
        <fullName evidence="6">EGF-like domain-containing protein</fullName>
    </submittedName>
</protein>
<proteinExistence type="predicted"/>
<keyword evidence="5" id="KW-1185">Reference proteome</keyword>
<dbReference type="PROSITE" id="PS50026">
    <property type="entry name" value="EGF_3"/>
    <property type="match status" value="1"/>
</dbReference>
<feature type="transmembrane region" description="Helical" evidence="2">
    <location>
        <begin position="103"/>
        <end position="125"/>
    </location>
</feature>
<dbReference type="Gene3D" id="2.10.25.10">
    <property type="entry name" value="Laminin"/>
    <property type="match status" value="1"/>
</dbReference>
<evidence type="ECO:0000313" key="5">
    <source>
        <dbReference type="Proteomes" id="UP000035680"/>
    </source>
</evidence>
<accession>A0A0K0F6C1</accession>
<comment type="caution">
    <text evidence="1">Lacks conserved residue(s) required for the propagation of feature annotation.</text>
</comment>